<dbReference type="Pfam" id="PF04773">
    <property type="entry name" value="FecR"/>
    <property type="match status" value="1"/>
</dbReference>
<dbReference type="InterPro" id="IPR006860">
    <property type="entry name" value="FecR"/>
</dbReference>
<evidence type="ECO:0000256" key="1">
    <source>
        <dbReference type="SAM" id="Phobius"/>
    </source>
</evidence>
<dbReference type="PANTHER" id="PTHR30273">
    <property type="entry name" value="PERIPLASMIC SIGNAL SENSOR AND SIGMA FACTOR ACTIVATOR FECR-RELATED"/>
    <property type="match status" value="1"/>
</dbReference>
<sequence length="354" mass="39885">MCRDIREKELERMDEELEKRIREAIEGGANDLTPSIDMLNSLIAKSWGDQPLTNSSFEEIYKKAASTNVKIFRNKAWYFLAAAVILITPLLFLFRSGKAFKQTPADSSILVVQINGKGYLSATGSNDRLALNEGENVGKGQVLSTDRNSILSLSVAKGEAILLDPETDFEVVDGQKKTFRLHSGKLLAHIHKNLKKEDFKILTPNGIVEVRGTKFSVTESAEFGTQVSVLEGRVAAIRGSEEDKGEQVLEPGQRIRLNSKGFQRSFLTSSELTELSEEFTRLKVEEIPRDTTKSFSTKDELFKEYQRFERVVLTDKTSLEGVIIDMDGDFLYLQTLQKEIRIPRDSVQEVIQVR</sequence>
<dbReference type="InterPro" id="IPR012373">
    <property type="entry name" value="Ferrdict_sens_TM"/>
</dbReference>
<dbReference type="AlphaFoldDB" id="T0FEN2"/>
<reference evidence="3" key="1">
    <citation type="submission" date="2013-05" db="EMBL/GenBank/DDBJ databases">
        <authorList>
            <person name="Harkins D.M."/>
            <person name="Durkin A.S."/>
            <person name="Brinkac L.M."/>
            <person name="Haft D.H."/>
            <person name="Selengut J.D."/>
            <person name="Sanka R."/>
            <person name="DePew J."/>
            <person name="Purushe J."/>
            <person name="Hartskeerl R.A."/>
            <person name="Ahmed A."/>
            <person name="van der Linden H."/>
            <person name="Goris M.G.A."/>
            <person name="Vinetz J.M."/>
            <person name="Sutton G.G."/>
            <person name="Nierman W.C."/>
            <person name="Fouts D.E."/>
        </authorList>
    </citation>
    <scope>NUCLEOTIDE SEQUENCE [LARGE SCALE GENOMIC DNA]</scope>
    <source>
        <strain evidence="3">5399</strain>
    </source>
</reference>
<accession>T0FEN2</accession>
<comment type="caution">
    <text evidence="3">The sequence shown here is derived from an EMBL/GenBank/DDBJ whole genome shotgun (WGS) entry which is preliminary data.</text>
</comment>
<proteinExistence type="predicted"/>
<dbReference type="Gene3D" id="2.60.120.1440">
    <property type="match status" value="1"/>
</dbReference>
<dbReference type="EMBL" id="AHMO02000007">
    <property type="protein sequence ID" value="EQA46351.1"/>
    <property type="molecule type" value="Genomic_DNA"/>
</dbReference>
<feature type="domain" description="FecR protein" evidence="2">
    <location>
        <begin position="142"/>
        <end position="234"/>
    </location>
</feature>
<dbReference type="STRING" id="1049789.LEP1GSC050_0310"/>
<dbReference type="Proteomes" id="UP000015454">
    <property type="component" value="Unassembled WGS sequence"/>
</dbReference>
<organism evidence="3 4">
    <name type="scientific">Leptospira broomii serovar Hurstbridge str. 5399</name>
    <dbReference type="NCBI Taxonomy" id="1049789"/>
    <lineage>
        <taxon>Bacteria</taxon>
        <taxon>Pseudomonadati</taxon>
        <taxon>Spirochaetota</taxon>
        <taxon>Spirochaetia</taxon>
        <taxon>Leptospirales</taxon>
        <taxon>Leptospiraceae</taxon>
        <taxon>Leptospira</taxon>
    </lineage>
</organism>
<gene>
    <name evidence="3" type="ORF">LEP1GSC050_0310</name>
</gene>
<dbReference type="GO" id="GO:0016989">
    <property type="term" value="F:sigma factor antagonist activity"/>
    <property type="evidence" value="ECO:0007669"/>
    <property type="project" value="TreeGrafter"/>
</dbReference>
<keyword evidence="1" id="KW-1133">Transmembrane helix</keyword>
<name>T0FEN2_9LEPT</name>
<evidence type="ECO:0000313" key="3">
    <source>
        <dbReference type="EMBL" id="EQA46351.1"/>
    </source>
</evidence>
<protein>
    <submittedName>
        <fullName evidence="3">Sigma factor regulatory protein, FecR/PupR family</fullName>
    </submittedName>
</protein>
<evidence type="ECO:0000313" key="4">
    <source>
        <dbReference type="Proteomes" id="UP000015454"/>
    </source>
</evidence>
<dbReference type="PANTHER" id="PTHR30273:SF2">
    <property type="entry name" value="PROTEIN FECR"/>
    <property type="match status" value="1"/>
</dbReference>
<feature type="transmembrane region" description="Helical" evidence="1">
    <location>
        <begin position="76"/>
        <end position="94"/>
    </location>
</feature>
<keyword evidence="1" id="KW-0472">Membrane</keyword>
<evidence type="ECO:0000259" key="2">
    <source>
        <dbReference type="Pfam" id="PF04773"/>
    </source>
</evidence>
<keyword evidence="4" id="KW-1185">Reference proteome</keyword>
<keyword evidence="1" id="KW-0812">Transmembrane</keyword>